<protein>
    <recommendedName>
        <fullName evidence="1">Transketolase-like pyrimidine-binding domain-containing protein</fullName>
    </recommendedName>
</protein>
<dbReference type="CDD" id="cd07033">
    <property type="entry name" value="TPP_PYR_DXS_TK_like"/>
    <property type="match status" value="1"/>
</dbReference>
<dbReference type="Pfam" id="PF00456">
    <property type="entry name" value="Transketolase_N"/>
    <property type="match status" value="1"/>
</dbReference>
<dbReference type="Gene3D" id="3.40.50.970">
    <property type="match status" value="2"/>
</dbReference>
<dbReference type="PANTHER" id="PTHR43825:SF1">
    <property type="entry name" value="TRANSKETOLASE-LIKE PYRIMIDINE-BINDING DOMAIN-CONTAINING PROTEIN"/>
    <property type="match status" value="1"/>
</dbReference>
<feature type="non-terminal residue" evidence="2">
    <location>
        <position position="304"/>
    </location>
</feature>
<dbReference type="SUPFAM" id="SSF52518">
    <property type="entry name" value="Thiamin diphosphate-binding fold (THDP-binding)"/>
    <property type="match status" value="2"/>
</dbReference>
<dbReference type="InterPro" id="IPR051157">
    <property type="entry name" value="PDH/Transketolase"/>
</dbReference>
<feature type="non-terminal residue" evidence="2">
    <location>
        <position position="1"/>
    </location>
</feature>
<dbReference type="Pfam" id="PF02779">
    <property type="entry name" value="Transket_pyr"/>
    <property type="match status" value="1"/>
</dbReference>
<dbReference type="AlphaFoldDB" id="X1L5V9"/>
<dbReference type="InterPro" id="IPR005474">
    <property type="entry name" value="Transketolase_N"/>
</dbReference>
<comment type="caution">
    <text evidence="2">The sequence shown here is derived from an EMBL/GenBank/DDBJ whole genome shotgun (WGS) entry which is preliminary data.</text>
</comment>
<gene>
    <name evidence="2" type="ORF">S06H3_09241</name>
</gene>
<name>X1L5V9_9ZZZZ</name>
<evidence type="ECO:0000259" key="1">
    <source>
        <dbReference type="SMART" id="SM00861"/>
    </source>
</evidence>
<dbReference type="EMBL" id="BARV01004034">
    <property type="protein sequence ID" value="GAI14742.1"/>
    <property type="molecule type" value="Genomic_DNA"/>
</dbReference>
<dbReference type="SMART" id="SM00861">
    <property type="entry name" value="Transket_pyr"/>
    <property type="match status" value="1"/>
</dbReference>
<feature type="domain" description="Transketolase-like pyrimidine-binding" evidence="1">
    <location>
        <begin position="117"/>
        <end position="283"/>
    </location>
</feature>
<reference evidence="2" key="1">
    <citation type="journal article" date="2014" name="Front. Microbiol.">
        <title>High frequency of phylogenetically diverse reductive dehalogenase-homologous genes in deep subseafloor sedimentary metagenomes.</title>
        <authorList>
            <person name="Kawai M."/>
            <person name="Futagami T."/>
            <person name="Toyoda A."/>
            <person name="Takaki Y."/>
            <person name="Nishi S."/>
            <person name="Hori S."/>
            <person name="Arai W."/>
            <person name="Tsubouchi T."/>
            <person name="Morono Y."/>
            <person name="Uchiyama I."/>
            <person name="Ito T."/>
            <person name="Fujiyama A."/>
            <person name="Inagaki F."/>
            <person name="Takami H."/>
        </authorList>
    </citation>
    <scope>NUCLEOTIDE SEQUENCE</scope>
    <source>
        <strain evidence="2">Expedition CK06-06</strain>
    </source>
</reference>
<organism evidence="2">
    <name type="scientific">marine sediment metagenome</name>
    <dbReference type="NCBI Taxonomy" id="412755"/>
    <lineage>
        <taxon>unclassified sequences</taxon>
        <taxon>metagenomes</taxon>
        <taxon>ecological metagenomes</taxon>
    </lineage>
</organism>
<evidence type="ECO:0000313" key="2">
    <source>
        <dbReference type="EMBL" id="GAI14742.1"/>
    </source>
</evidence>
<sequence length="304" mass="33881">ENYLADGWKVLEVSGHKVYGLYKAIKEALSDTENPYVIIAQTIMGHGVSFMENRADYHGKATTREECKKALEELRIEDDIDELLKIKSTKKVAVFSRKQIPLPIIKTGNPKLYSETAHPRVAFGNALVDIAGMNNKNSMAVFDCDLADSTNISKFAKVNPDSFFEAGVSEHNTATIAGALSINGILTIWADFGVFAIGEVYNQLRLNDINDTNLKIIATHLGYNVGPDGKTHHCIDYIGLLKNLFGVKLIIPGDPNQTDHITRYIFSQPGNHIMGLSRTKLPIIRTEDGRIFFNEDYKFIYGKI</sequence>
<dbReference type="InterPro" id="IPR005475">
    <property type="entry name" value="Transketolase-like_Pyr-bd"/>
</dbReference>
<dbReference type="InterPro" id="IPR029061">
    <property type="entry name" value="THDP-binding"/>
</dbReference>
<proteinExistence type="predicted"/>
<dbReference type="PANTHER" id="PTHR43825">
    <property type="entry name" value="PYRUVATE DEHYDROGENASE E1 COMPONENT"/>
    <property type="match status" value="1"/>
</dbReference>
<accession>X1L5V9</accession>